<protein>
    <submittedName>
        <fullName evidence="4">YiiG family protein</fullName>
    </submittedName>
</protein>
<name>A0A7X1DDK6_9LIST</name>
<dbReference type="RefSeq" id="WP_185318357.1">
    <property type="nucleotide sequence ID" value="NZ_JAARPH010000001.1"/>
</dbReference>
<dbReference type="EMBL" id="JAARPH010000001">
    <property type="protein sequence ID" value="MBC1374742.1"/>
    <property type="molecule type" value="Genomic_DNA"/>
</dbReference>
<feature type="coiled-coil region" evidence="1">
    <location>
        <begin position="234"/>
        <end position="295"/>
    </location>
</feature>
<dbReference type="Proteomes" id="UP000558070">
    <property type="component" value="Unassembled WGS sequence"/>
</dbReference>
<comment type="caution">
    <text evidence="4">The sequence shown here is derived from an EMBL/GenBank/DDBJ whole genome shotgun (WGS) entry which is preliminary data.</text>
</comment>
<evidence type="ECO:0000313" key="4">
    <source>
        <dbReference type="EMBL" id="MBC2286356.1"/>
    </source>
</evidence>
<dbReference type="InterPro" id="IPR024291">
    <property type="entry name" value="DUF3829"/>
</dbReference>
<dbReference type="EMBL" id="JAARZO010000001">
    <property type="protein sequence ID" value="MBC2286356.1"/>
    <property type="molecule type" value="Genomic_DNA"/>
</dbReference>
<keyword evidence="1" id="KW-0175">Coiled coil</keyword>
<dbReference type="Proteomes" id="UP000518829">
    <property type="component" value="Unassembled WGS sequence"/>
</dbReference>
<feature type="compositionally biased region" description="Basic and acidic residues" evidence="2">
    <location>
        <begin position="20"/>
        <end position="36"/>
    </location>
</feature>
<gene>
    <name evidence="3" type="ORF">HB839_04280</name>
    <name evidence="4" type="ORF">HCB47_01730</name>
</gene>
<sequence length="337" mass="37704">MSTFLLVGLLAACGSNGEGSVEKASADKEATTKDKKSDVYSGKELEKYNAYVEFSNAVNSEFLEAQSQYFQDYSDENGKYKKPGNDFYPPLRGVSLTKSSIDTVNKFVDKSPSFAVDKEAKKLVKDLEADTKTLTELSDYYTSKGYIDDNFKKAESLHNDLLKSSETTNKDIKSFNEKMSKIIDKQQQAAAKEMKDAGELTIYNVNNFISQTEKLITTLQSKGINASNVLDTDLAAYEEAYNQFTKSYDELVKASTDEKQLKKEKLTENDLSGIMNSAKTTKADASSLLNRLKKKEAISQTELENPSFINTVEGTPEKLMDSYNELVTDYNSFINFH</sequence>
<evidence type="ECO:0000313" key="6">
    <source>
        <dbReference type="Proteomes" id="UP000558070"/>
    </source>
</evidence>
<feature type="region of interest" description="Disordered" evidence="2">
    <location>
        <begin position="16"/>
        <end position="36"/>
    </location>
</feature>
<reference evidence="5 6" key="1">
    <citation type="submission" date="2020-03" db="EMBL/GenBank/DDBJ databases">
        <title>Soil Listeria distribution.</title>
        <authorList>
            <person name="Liao J."/>
            <person name="Wiedmann M."/>
        </authorList>
    </citation>
    <scope>NUCLEOTIDE SEQUENCE [LARGE SCALE GENOMIC DNA]</scope>
    <source>
        <strain evidence="4 6">FSL L7-0072</strain>
        <strain evidence="3 5">FSL L7-1699</strain>
    </source>
</reference>
<evidence type="ECO:0000313" key="5">
    <source>
        <dbReference type="Proteomes" id="UP000518829"/>
    </source>
</evidence>
<organism evidence="4 6">
    <name type="scientific">Listeria farberi</name>
    <dbReference type="NCBI Taxonomy" id="2713500"/>
    <lineage>
        <taxon>Bacteria</taxon>
        <taxon>Bacillati</taxon>
        <taxon>Bacillota</taxon>
        <taxon>Bacilli</taxon>
        <taxon>Bacillales</taxon>
        <taxon>Listeriaceae</taxon>
        <taxon>Listeria</taxon>
    </lineage>
</organism>
<evidence type="ECO:0000256" key="2">
    <source>
        <dbReference type="SAM" id="MobiDB-lite"/>
    </source>
</evidence>
<keyword evidence="5" id="KW-1185">Reference proteome</keyword>
<proteinExistence type="predicted"/>
<evidence type="ECO:0000256" key="1">
    <source>
        <dbReference type="SAM" id="Coils"/>
    </source>
</evidence>
<evidence type="ECO:0000313" key="3">
    <source>
        <dbReference type="EMBL" id="MBC1374742.1"/>
    </source>
</evidence>
<dbReference type="Pfam" id="PF12889">
    <property type="entry name" value="DUF3829"/>
    <property type="match status" value="1"/>
</dbReference>
<dbReference type="AlphaFoldDB" id="A0A7X1DDK6"/>
<accession>A0A7X1DDK6</accession>